<feature type="non-terminal residue" evidence="9">
    <location>
        <position position="327"/>
    </location>
</feature>
<dbReference type="PANTHER" id="PTHR45747">
    <property type="entry name" value="HISTONE-LYSINE N-METHYLTRANSFERASE E(Z)"/>
    <property type="match status" value="1"/>
</dbReference>
<keyword evidence="2" id="KW-0808">Transferase</keyword>
<dbReference type="Proteomes" id="UP000799291">
    <property type="component" value="Unassembled WGS sequence"/>
</dbReference>
<accession>A0A6G1JP54</accession>
<dbReference type="InterPro" id="IPR045318">
    <property type="entry name" value="EZH1/2-like"/>
</dbReference>
<dbReference type="GO" id="GO:0032259">
    <property type="term" value="P:methylation"/>
    <property type="evidence" value="ECO:0007669"/>
    <property type="project" value="UniProtKB-KW"/>
</dbReference>
<dbReference type="InterPro" id="IPR046341">
    <property type="entry name" value="SET_dom_sf"/>
</dbReference>
<dbReference type="GO" id="GO:0031507">
    <property type="term" value="P:heterochromatin formation"/>
    <property type="evidence" value="ECO:0007669"/>
    <property type="project" value="TreeGrafter"/>
</dbReference>
<dbReference type="GO" id="GO:0005634">
    <property type="term" value="C:nucleus"/>
    <property type="evidence" value="ECO:0007669"/>
    <property type="project" value="TreeGrafter"/>
</dbReference>
<evidence type="ECO:0000256" key="4">
    <source>
        <dbReference type="ARBA" id="ARBA00023015"/>
    </source>
</evidence>
<feature type="domain" description="CXC" evidence="8">
    <location>
        <begin position="89"/>
        <end position="196"/>
    </location>
</feature>
<organism evidence="9 10">
    <name type="scientific">Lentithecium fluviatile CBS 122367</name>
    <dbReference type="NCBI Taxonomy" id="1168545"/>
    <lineage>
        <taxon>Eukaryota</taxon>
        <taxon>Fungi</taxon>
        <taxon>Dikarya</taxon>
        <taxon>Ascomycota</taxon>
        <taxon>Pezizomycotina</taxon>
        <taxon>Dothideomycetes</taxon>
        <taxon>Pleosporomycetidae</taxon>
        <taxon>Pleosporales</taxon>
        <taxon>Massarineae</taxon>
        <taxon>Lentitheciaceae</taxon>
        <taxon>Lentithecium</taxon>
    </lineage>
</organism>
<dbReference type="EMBL" id="MU005569">
    <property type="protein sequence ID" value="KAF2691905.1"/>
    <property type="molecule type" value="Genomic_DNA"/>
</dbReference>
<gene>
    <name evidence="9" type="ORF">K458DRAFT_285693</name>
</gene>
<dbReference type="Pfam" id="PF00856">
    <property type="entry name" value="SET"/>
    <property type="match status" value="1"/>
</dbReference>
<dbReference type="SUPFAM" id="SSF82199">
    <property type="entry name" value="SET domain"/>
    <property type="match status" value="1"/>
</dbReference>
<keyword evidence="5" id="KW-0804">Transcription</keyword>
<dbReference type="InterPro" id="IPR026489">
    <property type="entry name" value="CXC_dom"/>
</dbReference>
<evidence type="ECO:0000256" key="1">
    <source>
        <dbReference type="ARBA" id="ARBA00022603"/>
    </source>
</evidence>
<evidence type="ECO:0000256" key="6">
    <source>
        <dbReference type="SAM" id="MobiDB-lite"/>
    </source>
</evidence>
<dbReference type="SMART" id="SM00317">
    <property type="entry name" value="SET"/>
    <property type="match status" value="1"/>
</dbReference>
<dbReference type="PROSITE" id="PS51633">
    <property type="entry name" value="CXC"/>
    <property type="match status" value="1"/>
</dbReference>
<protein>
    <submittedName>
        <fullName evidence="9">SET domain-containing protein</fullName>
    </submittedName>
</protein>
<reference evidence="9" key="1">
    <citation type="journal article" date="2020" name="Stud. Mycol.">
        <title>101 Dothideomycetes genomes: a test case for predicting lifestyles and emergence of pathogens.</title>
        <authorList>
            <person name="Haridas S."/>
            <person name="Albert R."/>
            <person name="Binder M."/>
            <person name="Bloem J."/>
            <person name="Labutti K."/>
            <person name="Salamov A."/>
            <person name="Andreopoulos B."/>
            <person name="Baker S."/>
            <person name="Barry K."/>
            <person name="Bills G."/>
            <person name="Bluhm B."/>
            <person name="Cannon C."/>
            <person name="Castanera R."/>
            <person name="Culley D."/>
            <person name="Daum C."/>
            <person name="Ezra D."/>
            <person name="Gonzalez J."/>
            <person name="Henrissat B."/>
            <person name="Kuo A."/>
            <person name="Liang C."/>
            <person name="Lipzen A."/>
            <person name="Lutzoni F."/>
            <person name="Magnuson J."/>
            <person name="Mondo S."/>
            <person name="Nolan M."/>
            <person name="Ohm R."/>
            <person name="Pangilinan J."/>
            <person name="Park H.-J."/>
            <person name="Ramirez L."/>
            <person name="Alfaro M."/>
            <person name="Sun H."/>
            <person name="Tritt A."/>
            <person name="Yoshinaga Y."/>
            <person name="Zwiers L.-H."/>
            <person name="Turgeon B."/>
            <person name="Goodwin S."/>
            <person name="Spatafora J."/>
            <person name="Crous P."/>
            <person name="Grigoriev I."/>
        </authorList>
    </citation>
    <scope>NUCLEOTIDE SEQUENCE</scope>
    <source>
        <strain evidence="9">CBS 122367</strain>
    </source>
</reference>
<feature type="region of interest" description="Disordered" evidence="6">
    <location>
        <begin position="1"/>
        <end position="44"/>
    </location>
</feature>
<keyword evidence="4" id="KW-0805">Transcription regulation</keyword>
<evidence type="ECO:0000256" key="2">
    <source>
        <dbReference type="ARBA" id="ARBA00022679"/>
    </source>
</evidence>
<evidence type="ECO:0000313" key="10">
    <source>
        <dbReference type="Proteomes" id="UP000799291"/>
    </source>
</evidence>
<feature type="domain" description="SET" evidence="7">
    <location>
        <begin position="211"/>
        <end position="327"/>
    </location>
</feature>
<name>A0A6G1JP54_9PLEO</name>
<evidence type="ECO:0000256" key="3">
    <source>
        <dbReference type="ARBA" id="ARBA00022691"/>
    </source>
</evidence>
<dbReference type="InterPro" id="IPR001214">
    <property type="entry name" value="SET_dom"/>
</dbReference>
<keyword evidence="1" id="KW-0489">Methyltransferase</keyword>
<evidence type="ECO:0000259" key="8">
    <source>
        <dbReference type="PROSITE" id="PS51633"/>
    </source>
</evidence>
<evidence type="ECO:0000313" key="9">
    <source>
        <dbReference type="EMBL" id="KAF2691905.1"/>
    </source>
</evidence>
<evidence type="ECO:0000256" key="5">
    <source>
        <dbReference type="ARBA" id="ARBA00023163"/>
    </source>
</evidence>
<dbReference type="GO" id="GO:0003682">
    <property type="term" value="F:chromatin binding"/>
    <property type="evidence" value="ECO:0007669"/>
    <property type="project" value="TreeGrafter"/>
</dbReference>
<dbReference type="PANTHER" id="PTHR45747:SF4">
    <property type="entry name" value="HISTONE-LYSINE N-METHYLTRANSFERASE E(Z)"/>
    <property type="match status" value="1"/>
</dbReference>
<dbReference type="AlphaFoldDB" id="A0A6G1JP54"/>
<dbReference type="GO" id="GO:0046976">
    <property type="term" value="F:histone H3K27 methyltransferase activity"/>
    <property type="evidence" value="ECO:0007669"/>
    <property type="project" value="TreeGrafter"/>
</dbReference>
<keyword evidence="10" id="KW-1185">Reference proteome</keyword>
<sequence>MHNCLFHGELAEGPQERASIPIRPGDTNTELANPKKSGDDSDSDIEGVVNYRRAVNARTLPPWNTLEGDETSQIPNADGKFQGPWEKWAIWWDQKTNTSHWEFRKPFYPCSHEGTCEQAQCRCFRDNITCEKSCGCSLSCIRRFPGCSCAQDKKTRPCQTNCPCRQLLRECDPDLCGNCGAAEILDPINRHNEDVLWGRCRNVALQRGVPKKTLLGHSEVHGFGLYTGEAVKRGDLLGEYKGEIITRAESQRRSIVYGHQQTMYLFDLNLEQEIDSTHFGNKTRFINNSSTTSANCSAENRFCNTVHRLGLFAKKNMKAGTELFFNY</sequence>
<keyword evidence="3" id="KW-0949">S-adenosyl-L-methionine</keyword>
<proteinExistence type="predicted"/>
<dbReference type="Gene3D" id="2.170.270.10">
    <property type="entry name" value="SET domain"/>
    <property type="match status" value="1"/>
</dbReference>
<dbReference type="OrthoDB" id="6141102at2759"/>
<dbReference type="PROSITE" id="PS50280">
    <property type="entry name" value="SET"/>
    <property type="match status" value="1"/>
</dbReference>
<evidence type="ECO:0000259" key="7">
    <source>
        <dbReference type="PROSITE" id="PS50280"/>
    </source>
</evidence>